<dbReference type="Proteomes" id="UP001152622">
    <property type="component" value="Chromosome 7"/>
</dbReference>
<dbReference type="OrthoDB" id="2668416at2759"/>
<organism evidence="4 5">
    <name type="scientific">Synaphobranchus kaupii</name>
    <name type="common">Kaup's arrowtooth eel</name>
    <dbReference type="NCBI Taxonomy" id="118154"/>
    <lineage>
        <taxon>Eukaryota</taxon>
        <taxon>Metazoa</taxon>
        <taxon>Chordata</taxon>
        <taxon>Craniata</taxon>
        <taxon>Vertebrata</taxon>
        <taxon>Euteleostomi</taxon>
        <taxon>Actinopterygii</taxon>
        <taxon>Neopterygii</taxon>
        <taxon>Teleostei</taxon>
        <taxon>Anguilliformes</taxon>
        <taxon>Synaphobranchidae</taxon>
        <taxon>Synaphobranchus</taxon>
    </lineage>
</organism>
<protein>
    <recommendedName>
        <fullName evidence="3">DDE Tnp4 domain-containing protein</fullName>
    </recommendedName>
</protein>
<accession>A0A9Q1F849</accession>
<dbReference type="AlphaFoldDB" id="A0A9Q1F849"/>
<proteinExistence type="predicted"/>
<comment type="cofactor">
    <cofactor evidence="1">
        <name>a divalent metal cation</name>
        <dbReference type="ChEBI" id="CHEBI:60240"/>
    </cofactor>
</comment>
<dbReference type="GO" id="GO:0046872">
    <property type="term" value="F:metal ion binding"/>
    <property type="evidence" value="ECO:0007669"/>
    <property type="project" value="UniProtKB-KW"/>
</dbReference>
<dbReference type="Pfam" id="PF13359">
    <property type="entry name" value="DDE_Tnp_4"/>
    <property type="match status" value="1"/>
</dbReference>
<comment type="caution">
    <text evidence="4">The sequence shown here is derived from an EMBL/GenBank/DDBJ whole genome shotgun (WGS) entry which is preliminary data.</text>
</comment>
<evidence type="ECO:0000313" key="5">
    <source>
        <dbReference type="Proteomes" id="UP001152622"/>
    </source>
</evidence>
<evidence type="ECO:0000256" key="2">
    <source>
        <dbReference type="ARBA" id="ARBA00022723"/>
    </source>
</evidence>
<name>A0A9Q1F849_SYNKA</name>
<evidence type="ECO:0000256" key="1">
    <source>
        <dbReference type="ARBA" id="ARBA00001968"/>
    </source>
</evidence>
<dbReference type="EMBL" id="JAINUF010000007">
    <property type="protein sequence ID" value="KAJ8353199.1"/>
    <property type="molecule type" value="Genomic_DNA"/>
</dbReference>
<reference evidence="4" key="1">
    <citation type="journal article" date="2023" name="Science">
        <title>Genome structures resolve the early diversification of teleost fishes.</title>
        <authorList>
            <person name="Parey E."/>
            <person name="Louis A."/>
            <person name="Montfort J."/>
            <person name="Bouchez O."/>
            <person name="Roques C."/>
            <person name="Iampietro C."/>
            <person name="Lluch J."/>
            <person name="Castinel A."/>
            <person name="Donnadieu C."/>
            <person name="Desvignes T."/>
            <person name="Floi Bucao C."/>
            <person name="Jouanno E."/>
            <person name="Wen M."/>
            <person name="Mejri S."/>
            <person name="Dirks R."/>
            <person name="Jansen H."/>
            <person name="Henkel C."/>
            <person name="Chen W.J."/>
            <person name="Zahm M."/>
            <person name="Cabau C."/>
            <person name="Klopp C."/>
            <person name="Thompson A.W."/>
            <person name="Robinson-Rechavi M."/>
            <person name="Braasch I."/>
            <person name="Lecointre G."/>
            <person name="Bobe J."/>
            <person name="Postlethwait J.H."/>
            <person name="Berthelot C."/>
            <person name="Roest Crollius H."/>
            <person name="Guiguen Y."/>
        </authorList>
    </citation>
    <scope>NUCLEOTIDE SEQUENCE</scope>
    <source>
        <strain evidence="4">WJC10195</strain>
    </source>
</reference>
<gene>
    <name evidence="4" type="ORF">SKAU_G00207660</name>
</gene>
<keyword evidence="5" id="KW-1185">Reference proteome</keyword>
<sequence>MIEEQPVDFFLLGDPAYPLMDWLMKGYIQSPAITPEQESFNIYLSSARAAVEMAFGRLKHWIISEIVHNRSMHAVVLRRWVVFLIGRDKHRRWLGLDAPETFHKE</sequence>
<keyword evidence="2" id="KW-0479">Metal-binding</keyword>
<feature type="domain" description="DDE Tnp4" evidence="3">
    <location>
        <begin position="10"/>
        <end position="64"/>
    </location>
</feature>
<dbReference type="InterPro" id="IPR027806">
    <property type="entry name" value="HARBI1_dom"/>
</dbReference>
<evidence type="ECO:0000313" key="4">
    <source>
        <dbReference type="EMBL" id="KAJ8353199.1"/>
    </source>
</evidence>
<evidence type="ECO:0000259" key="3">
    <source>
        <dbReference type="Pfam" id="PF13359"/>
    </source>
</evidence>